<evidence type="ECO:0000259" key="1">
    <source>
        <dbReference type="PROSITE" id="PS51186"/>
    </source>
</evidence>
<dbReference type="PROSITE" id="PS51186">
    <property type="entry name" value="GNAT"/>
    <property type="match status" value="1"/>
</dbReference>
<evidence type="ECO:0000313" key="3">
    <source>
        <dbReference type="Proteomes" id="UP000410984"/>
    </source>
</evidence>
<dbReference type="Pfam" id="PF00583">
    <property type="entry name" value="Acetyltransf_1"/>
    <property type="match status" value="1"/>
</dbReference>
<dbReference type="RefSeq" id="WP_142583375.1">
    <property type="nucleotide sequence ID" value="NZ_CABFPH010000032.1"/>
</dbReference>
<proteinExistence type="predicted"/>
<feature type="domain" description="N-acetyltransferase" evidence="1">
    <location>
        <begin position="12"/>
        <end position="170"/>
    </location>
</feature>
<dbReference type="GO" id="GO:0016747">
    <property type="term" value="F:acyltransferase activity, transferring groups other than amino-acyl groups"/>
    <property type="evidence" value="ECO:0007669"/>
    <property type="project" value="InterPro"/>
</dbReference>
<gene>
    <name evidence="2" type="ORF">MET9862_02608</name>
</gene>
<dbReference type="Proteomes" id="UP000410984">
    <property type="component" value="Unassembled WGS sequence"/>
</dbReference>
<sequence>MATPATTFSPGPAVRRLWPSDQPAILDYFLRLDPETRANRFLGGVGEAGVRAYAERVVAAEGLAFGAFVDGALRGLGELRPAGPHASAFSLGAQAEAAFAVERAYRRRGLGTALFARIARAARNRGVGSLHVRCLARNRPMIRLAAKLGAELRTGAFEAEGDVSLAQPTPFSLWYETIAEAYDFTLAVVRPPLRTDEAA</sequence>
<dbReference type="InterPro" id="IPR016181">
    <property type="entry name" value="Acyl_CoA_acyltransferase"/>
</dbReference>
<dbReference type="CDD" id="cd04301">
    <property type="entry name" value="NAT_SF"/>
    <property type="match status" value="1"/>
</dbReference>
<organism evidence="2 3">
    <name type="scientific">Methylobacterium symbioticum</name>
    <dbReference type="NCBI Taxonomy" id="2584084"/>
    <lineage>
        <taxon>Bacteria</taxon>
        <taxon>Pseudomonadati</taxon>
        <taxon>Pseudomonadota</taxon>
        <taxon>Alphaproteobacteria</taxon>
        <taxon>Hyphomicrobiales</taxon>
        <taxon>Methylobacteriaceae</taxon>
        <taxon>Methylobacterium</taxon>
    </lineage>
</organism>
<protein>
    <recommendedName>
        <fullName evidence="1">N-acetyltransferase domain-containing protein</fullName>
    </recommendedName>
</protein>
<dbReference type="EMBL" id="CABFPH010000032">
    <property type="protein sequence ID" value="VUD72014.1"/>
    <property type="molecule type" value="Genomic_DNA"/>
</dbReference>
<reference evidence="2 3" key="1">
    <citation type="submission" date="2019-06" db="EMBL/GenBank/DDBJ databases">
        <authorList>
            <person name="Rodrigo-Torres L."/>
            <person name="Arahal R. D."/>
            <person name="Lucena T."/>
        </authorList>
    </citation>
    <scope>NUCLEOTIDE SEQUENCE [LARGE SCALE GENOMIC DNA]</scope>
    <source>
        <strain evidence="2 3">SB0023/3</strain>
    </source>
</reference>
<dbReference type="SUPFAM" id="SSF55729">
    <property type="entry name" value="Acyl-CoA N-acyltransferases (Nat)"/>
    <property type="match status" value="1"/>
</dbReference>
<name>A0A509EEK7_9HYPH</name>
<dbReference type="InterPro" id="IPR000182">
    <property type="entry name" value="GNAT_dom"/>
</dbReference>
<evidence type="ECO:0000313" key="2">
    <source>
        <dbReference type="EMBL" id="VUD72014.1"/>
    </source>
</evidence>
<dbReference type="AlphaFoldDB" id="A0A509EEK7"/>
<keyword evidence="3" id="KW-1185">Reference proteome</keyword>
<accession>A0A509EEK7</accession>
<dbReference type="Gene3D" id="3.40.630.30">
    <property type="match status" value="1"/>
</dbReference>
<dbReference type="OrthoDB" id="7843527at2"/>